<dbReference type="OrthoDB" id="8421706at2"/>
<protein>
    <recommendedName>
        <fullName evidence="3">Arsenate reductase</fullName>
    </recommendedName>
</protein>
<dbReference type="RefSeq" id="WP_119573652.1">
    <property type="nucleotide sequence ID" value="NZ_QXEC01000003.1"/>
</dbReference>
<evidence type="ECO:0000313" key="2">
    <source>
        <dbReference type="Proteomes" id="UP000283832"/>
    </source>
</evidence>
<evidence type="ECO:0000313" key="1">
    <source>
        <dbReference type="EMBL" id="RIV40358.1"/>
    </source>
</evidence>
<comment type="caution">
    <text evidence="1">The sequence shown here is derived from an EMBL/GenBank/DDBJ whole genome shotgun (WGS) entry which is preliminary data.</text>
</comment>
<sequence>MTETKPLASGAWVPQACTLPAAEQPLRLTEFDDLFVSAVRAVQRPDPLRVRLTLRPEPQVAARAADLMTRETGCCSFFSFSLTATGDRLILDVTVPTGQHAVLDALVVRAGLGGGS</sequence>
<accession>A0A418MYU8</accession>
<evidence type="ECO:0008006" key="3">
    <source>
        <dbReference type="Google" id="ProtNLM"/>
    </source>
</evidence>
<proteinExistence type="predicted"/>
<name>A0A418MYU8_9ACTN</name>
<reference evidence="1 2" key="1">
    <citation type="submission" date="2018-08" db="EMBL/GenBank/DDBJ databases">
        <title>Jishengella sp. nov., isolated from a root of Azadirachta indica A. Juss. var. siamensis Valenton.</title>
        <authorList>
            <person name="Kuncharoen N."/>
            <person name="Tanasupawat S."/>
            <person name="Kudo T."/>
            <person name="Ohkuma M."/>
        </authorList>
    </citation>
    <scope>NUCLEOTIDE SEQUENCE [LARGE SCALE GENOMIC DNA]</scope>
    <source>
        <strain evidence="1 2">AZ1-13</strain>
    </source>
</reference>
<organism evidence="1 2">
    <name type="scientific">Micromonospora radicis</name>
    <dbReference type="NCBI Taxonomy" id="1894971"/>
    <lineage>
        <taxon>Bacteria</taxon>
        <taxon>Bacillati</taxon>
        <taxon>Actinomycetota</taxon>
        <taxon>Actinomycetes</taxon>
        <taxon>Micromonosporales</taxon>
        <taxon>Micromonosporaceae</taxon>
        <taxon>Micromonospora</taxon>
    </lineage>
</organism>
<keyword evidence="2" id="KW-1185">Reference proteome</keyword>
<dbReference type="EMBL" id="QXEC01000003">
    <property type="protein sequence ID" value="RIV40358.1"/>
    <property type="molecule type" value="Genomic_DNA"/>
</dbReference>
<dbReference type="Proteomes" id="UP000283832">
    <property type="component" value="Unassembled WGS sequence"/>
</dbReference>
<gene>
    <name evidence="1" type="ORF">D2L64_05865</name>
</gene>
<dbReference type="AlphaFoldDB" id="A0A418MYU8"/>